<organism evidence="10 11">
    <name type="scientific">Discostella pseudostelligera</name>
    <dbReference type="NCBI Taxonomy" id="259834"/>
    <lineage>
        <taxon>Eukaryota</taxon>
        <taxon>Sar</taxon>
        <taxon>Stramenopiles</taxon>
        <taxon>Ochrophyta</taxon>
        <taxon>Bacillariophyta</taxon>
        <taxon>Coscinodiscophyceae</taxon>
        <taxon>Thalassiosirophycidae</taxon>
        <taxon>Stephanodiscales</taxon>
        <taxon>Stephanodiscaceae</taxon>
        <taxon>Discostella</taxon>
    </lineage>
</organism>
<evidence type="ECO:0000256" key="9">
    <source>
        <dbReference type="SAM" id="MobiDB-lite"/>
    </source>
</evidence>
<evidence type="ECO:0000256" key="1">
    <source>
        <dbReference type="ARBA" id="ARBA00004123"/>
    </source>
</evidence>
<dbReference type="EMBL" id="JALLBG020000049">
    <property type="protein sequence ID" value="KAL3769873.1"/>
    <property type="molecule type" value="Genomic_DNA"/>
</dbReference>
<feature type="compositionally biased region" description="Gly residues" evidence="9">
    <location>
        <begin position="528"/>
        <end position="540"/>
    </location>
</feature>
<feature type="compositionally biased region" description="Low complexity" evidence="9">
    <location>
        <begin position="200"/>
        <end position="212"/>
    </location>
</feature>
<dbReference type="GO" id="GO:0008033">
    <property type="term" value="P:tRNA processing"/>
    <property type="evidence" value="ECO:0007669"/>
    <property type="project" value="UniProtKB-KW"/>
</dbReference>
<feature type="region of interest" description="Disordered" evidence="9">
    <location>
        <begin position="518"/>
        <end position="570"/>
    </location>
</feature>
<feature type="region of interest" description="Disordered" evidence="9">
    <location>
        <begin position="1"/>
        <end position="64"/>
    </location>
</feature>
<comment type="subcellular location">
    <subcellularLocation>
        <location evidence="2">Cytoplasm</location>
    </subcellularLocation>
    <subcellularLocation>
        <location evidence="1">Nucleus</location>
    </subcellularLocation>
</comment>
<evidence type="ECO:0000256" key="5">
    <source>
        <dbReference type="ARBA" id="ARBA00020265"/>
    </source>
</evidence>
<feature type="compositionally biased region" description="Polar residues" evidence="9">
    <location>
        <begin position="12"/>
        <end position="25"/>
    </location>
</feature>
<dbReference type="PANTHER" id="PTHR12896:SF1">
    <property type="entry name" value="ELONGATOR COMPLEX PROTEIN 4"/>
    <property type="match status" value="1"/>
</dbReference>
<feature type="compositionally biased region" description="Basic and acidic residues" evidence="9">
    <location>
        <begin position="244"/>
        <end position="253"/>
    </location>
</feature>
<keyword evidence="6" id="KW-0963">Cytoplasm</keyword>
<evidence type="ECO:0000256" key="4">
    <source>
        <dbReference type="ARBA" id="ARBA00007573"/>
    </source>
</evidence>
<dbReference type="GO" id="GO:0005737">
    <property type="term" value="C:cytoplasm"/>
    <property type="evidence" value="ECO:0007669"/>
    <property type="project" value="UniProtKB-SubCell"/>
</dbReference>
<dbReference type="AlphaFoldDB" id="A0ABD3N1A2"/>
<feature type="compositionally biased region" description="Low complexity" evidence="9">
    <location>
        <begin position="26"/>
        <end position="47"/>
    </location>
</feature>
<comment type="caution">
    <text evidence="10">The sequence shown here is derived from an EMBL/GenBank/DDBJ whole genome shotgun (WGS) entry which is preliminary data.</text>
</comment>
<evidence type="ECO:0000256" key="8">
    <source>
        <dbReference type="ARBA" id="ARBA00023242"/>
    </source>
</evidence>
<name>A0ABD3N1A2_9STRA</name>
<feature type="compositionally biased region" description="Polar residues" evidence="9">
    <location>
        <begin position="55"/>
        <end position="64"/>
    </location>
</feature>
<keyword evidence="7" id="KW-0819">tRNA processing</keyword>
<comment type="similarity">
    <text evidence="4">Belongs to the ELP4 family.</text>
</comment>
<evidence type="ECO:0000256" key="6">
    <source>
        <dbReference type="ARBA" id="ARBA00022490"/>
    </source>
</evidence>
<protein>
    <recommendedName>
        <fullName evidence="5">Elongator complex protein 4</fullName>
    </recommendedName>
</protein>
<dbReference type="Pfam" id="PF05625">
    <property type="entry name" value="PAXNEB"/>
    <property type="match status" value="1"/>
</dbReference>
<evidence type="ECO:0000256" key="3">
    <source>
        <dbReference type="ARBA" id="ARBA00005043"/>
    </source>
</evidence>
<dbReference type="GO" id="GO:0005634">
    <property type="term" value="C:nucleus"/>
    <property type="evidence" value="ECO:0007669"/>
    <property type="project" value="UniProtKB-SubCell"/>
</dbReference>
<dbReference type="InterPro" id="IPR008728">
    <property type="entry name" value="Elongator_complex_protein_4"/>
</dbReference>
<sequence>MSSSFKRRGTKKTSASPGTISPASISSTDSDGLTNSTTSSSSSSASSLQQHHPRTLSSSLLPGTRPWTSNLTVTSFGLREMDSFLFSPGGGGGKDGGGGGGQPLQTLILLEEDRLTDDLSRALCRYWCAEGVAQRQLVMMPSLLPSAEESLQLLDDSDGDRVDGHINNNEGSTPEELHGFVLSLPRNLHLDKLRSKSTTKKQSSSDTTTSFSADERMSNHGREAITAIAEEDEHDEDDDIPDDANDHGHRDPRIATTTSDEGLINAWQYRKSIQVARSGIANQIGSDVGQVAGAGDGIYCHSYNLSQRMWDQFTPNDNTDDDGRHDNPLVTNTRIIDCSRSFITPKFAGDTSLHNQHQGMALFCTLWKHLQSELSTNRNRVIRLFIHRLPVGQGCIAMPLLMAKIRKDNLPVVVLVTIRPWKWLTTPTAKNNNTNNTIDTLLSLRNTADTALSLDSFSSLRTPPPPEFSLLQGILTVHKCASSTTAHYTDTVTNKRPLADRFGVKRDGRKVTVQLLHLPPEEYSKGGSSTGGGDRSGGGHTTTTAIDGGIRKDQHHHGHDNTSASAAGMGCSSFGGGGPSLEF</sequence>
<dbReference type="InterPro" id="IPR027417">
    <property type="entry name" value="P-loop_NTPase"/>
</dbReference>
<feature type="region of interest" description="Disordered" evidence="9">
    <location>
        <begin position="157"/>
        <end position="176"/>
    </location>
</feature>
<feature type="compositionally biased region" description="Basic residues" evidence="9">
    <location>
        <begin position="1"/>
        <end position="11"/>
    </location>
</feature>
<feature type="compositionally biased region" description="Basic and acidic residues" evidence="9">
    <location>
        <begin position="213"/>
        <end position="223"/>
    </location>
</feature>
<evidence type="ECO:0000256" key="7">
    <source>
        <dbReference type="ARBA" id="ARBA00022694"/>
    </source>
</evidence>
<dbReference type="PANTHER" id="PTHR12896">
    <property type="entry name" value="PAX6 NEIGHBOR PROTEIN PAXNEB"/>
    <property type="match status" value="1"/>
</dbReference>
<keyword evidence="8" id="KW-0539">Nucleus</keyword>
<evidence type="ECO:0000256" key="2">
    <source>
        <dbReference type="ARBA" id="ARBA00004496"/>
    </source>
</evidence>
<dbReference type="Gene3D" id="3.40.50.300">
    <property type="entry name" value="P-loop containing nucleotide triphosphate hydrolases"/>
    <property type="match status" value="1"/>
</dbReference>
<proteinExistence type="inferred from homology"/>
<accession>A0ABD3N1A2</accession>
<comment type="pathway">
    <text evidence="3">tRNA modification; 5-methoxycarbonylmethyl-2-thiouridine-tRNA biosynthesis.</text>
</comment>
<evidence type="ECO:0000313" key="11">
    <source>
        <dbReference type="Proteomes" id="UP001530293"/>
    </source>
</evidence>
<dbReference type="Proteomes" id="UP001530293">
    <property type="component" value="Unassembled WGS sequence"/>
</dbReference>
<feature type="compositionally biased region" description="Acidic residues" evidence="9">
    <location>
        <begin position="229"/>
        <end position="243"/>
    </location>
</feature>
<keyword evidence="11" id="KW-1185">Reference proteome</keyword>
<gene>
    <name evidence="10" type="ORF">ACHAWU_007079</name>
</gene>
<evidence type="ECO:0000313" key="10">
    <source>
        <dbReference type="EMBL" id="KAL3769873.1"/>
    </source>
</evidence>
<feature type="region of interest" description="Disordered" evidence="9">
    <location>
        <begin position="193"/>
        <end position="257"/>
    </location>
</feature>
<reference evidence="10 11" key="1">
    <citation type="submission" date="2024-10" db="EMBL/GenBank/DDBJ databases">
        <title>Updated reference genomes for cyclostephanoid diatoms.</title>
        <authorList>
            <person name="Roberts W.R."/>
            <person name="Alverson A.J."/>
        </authorList>
    </citation>
    <scope>NUCLEOTIDE SEQUENCE [LARGE SCALE GENOMIC DNA]</scope>
    <source>
        <strain evidence="10 11">AJA232-27</strain>
    </source>
</reference>